<dbReference type="EMBL" id="JBHMEW010000063">
    <property type="protein sequence ID" value="MFB9212658.1"/>
    <property type="molecule type" value="Genomic_DNA"/>
</dbReference>
<accession>A0ABV5J8Q1</accession>
<dbReference type="Pfam" id="PF12833">
    <property type="entry name" value="HTH_18"/>
    <property type="match status" value="1"/>
</dbReference>
<gene>
    <name evidence="5" type="ORF">ACFFUR_12650</name>
</gene>
<name>A0ABV5J8Q1_9BACT</name>
<evidence type="ECO:0000313" key="6">
    <source>
        <dbReference type="Proteomes" id="UP001589654"/>
    </source>
</evidence>
<dbReference type="InterPro" id="IPR018060">
    <property type="entry name" value="HTH_AraC"/>
</dbReference>
<evidence type="ECO:0000313" key="5">
    <source>
        <dbReference type="EMBL" id="MFB9212658.1"/>
    </source>
</evidence>
<protein>
    <submittedName>
        <fullName evidence="5">Helix-turn-helix domain-containing protein</fullName>
    </submittedName>
</protein>
<dbReference type="PROSITE" id="PS01124">
    <property type="entry name" value="HTH_ARAC_FAMILY_2"/>
    <property type="match status" value="1"/>
</dbReference>
<organism evidence="5 6">
    <name type="scientific">Echinicola jeungdonensis</name>
    <dbReference type="NCBI Taxonomy" id="709343"/>
    <lineage>
        <taxon>Bacteria</taxon>
        <taxon>Pseudomonadati</taxon>
        <taxon>Bacteroidota</taxon>
        <taxon>Cytophagia</taxon>
        <taxon>Cytophagales</taxon>
        <taxon>Cyclobacteriaceae</taxon>
        <taxon>Echinicola</taxon>
    </lineage>
</organism>
<feature type="domain" description="HTH araC/xylS-type" evidence="4">
    <location>
        <begin position="262"/>
        <end position="361"/>
    </location>
</feature>
<dbReference type="SUPFAM" id="SSF46689">
    <property type="entry name" value="Homeodomain-like"/>
    <property type="match status" value="1"/>
</dbReference>
<proteinExistence type="predicted"/>
<comment type="caution">
    <text evidence="5">The sequence shown here is derived from an EMBL/GenBank/DDBJ whole genome shotgun (WGS) entry which is preliminary data.</text>
</comment>
<evidence type="ECO:0000256" key="2">
    <source>
        <dbReference type="ARBA" id="ARBA00023125"/>
    </source>
</evidence>
<dbReference type="PANTHER" id="PTHR43280">
    <property type="entry name" value="ARAC-FAMILY TRANSCRIPTIONAL REGULATOR"/>
    <property type="match status" value="1"/>
</dbReference>
<keyword evidence="6" id="KW-1185">Reference proteome</keyword>
<dbReference type="Proteomes" id="UP001589654">
    <property type="component" value="Unassembled WGS sequence"/>
</dbReference>
<keyword evidence="3" id="KW-0804">Transcription</keyword>
<evidence type="ECO:0000256" key="1">
    <source>
        <dbReference type="ARBA" id="ARBA00023015"/>
    </source>
</evidence>
<keyword evidence="2" id="KW-0238">DNA-binding</keyword>
<dbReference type="RefSeq" id="WP_290247570.1">
    <property type="nucleotide sequence ID" value="NZ_JAUFQT010000001.1"/>
</dbReference>
<keyword evidence="1" id="KW-0805">Transcription regulation</keyword>
<sequence>MPLFMAYHHIPLGSINEVKKTYLSALPFHQQLEISYHQFWFNEEGRGFFCLIEGPDKSTCNLAHELTFGEVPIDLTQVEAGNFAPKSTQKFTDFFPNDKETDSLGFRGVLVISIRPITPDPIFSNKSHNLEVPPWARAIITEKLREFRGREIGQTQEESIIGVFHDVKSAYHCARSLQQILIHNRNFSPKVIFKMGLSASSPFGEKTNSLSAIIQQAQMLSHVAKDYQVIISPRAGKVNTEELFFNGNGVKCLAPSDEKFLTNVLNCTELHLSNQKFTIPHLCQITGISRPQLYRKITAITGRSPSLFFRDLRLEKAFDLLKQKSDNVTQIALEVGFNNPSYFAKCFTAKYGCKPSAIHHHS</sequence>
<dbReference type="Gene3D" id="3.30.70.3090">
    <property type="entry name" value="ORF SCO4226, nickel-binding ferredoxin-like monomer"/>
    <property type="match status" value="1"/>
</dbReference>
<dbReference type="InterPro" id="IPR009057">
    <property type="entry name" value="Homeodomain-like_sf"/>
</dbReference>
<dbReference type="PANTHER" id="PTHR43280:SF2">
    <property type="entry name" value="HTH-TYPE TRANSCRIPTIONAL REGULATOR EXSA"/>
    <property type="match status" value="1"/>
</dbReference>
<evidence type="ECO:0000259" key="4">
    <source>
        <dbReference type="PROSITE" id="PS01124"/>
    </source>
</evidence>
<dbReference type="SMART" id="SM00342">
    <property type="entry name" value="HTH_ARAC"/>
    <property type="match status" value="1"/>
</dbReference>
<evidence type="ECO:0000256" key="3">
    <source>
        <dbReference type="ARBA" id="ARBA00023163"/>
    </source>
</evidence>
<reference evidence="5 6" key="1">
    <citation type="submission" date="2024-09" db="EMBL/GenBank/DDBJ databases">
        <authorList>
            <person name="Sun Q."/>
            <person name="Mori K."/>
        </authorList>
    </citation>
    <scope>NUCLEOTIDE SEQUENCE [LARGE SCALE GENOMIC DNA]</scope>
    <source>
        <strain evidence="5 6">CECT 7682</strain>
    </source>
</reference>
<dbReference type="Gene3D" id="1.10.10.60">
    <property type="entry name" value="Homeodomain-like"/>
    <property type="match status" value="1"/>
</dbReference>
<dbReference type="InterPro" id="IPR042557">
    <property type="entry name" value="SCO4226"/>
</dbReference>